<organism evidence="4 5">
    <name type="scientific">Oxobacter pfennigii</name>
    <dbReference type="NCBI Taxonomy" id="36849"/>
    <lineage>
        <taxon>Bacteria</taxon>
        <taxon>Bacillati</taxon>
        <taxon>Bacillota</taxon>
        <taxon>Clostridia</taxon>
        <taxon>Eubacteriales</taxon>
        <taxon>Clostridiaceae</taxon>
        <taxon>Oxobacter</taxon>
    </lineage>
</organism>
<feature type="signal peptide" evidence="2">
    <location>
        <begin position="1"/>
        <end position="25"/>
    </location>
</feature>
<dbReference type="RefSeq" id="WP_054875635.1">
    <property type="nucleotide sequence ID" value="NZ_LKET01000035.1"/>
</dbReference>
<comment type="caution">
    <text evidence="4">The sequence shown here is derived from an EMBL/GenBank/DDBJ whole genome shotgun (WGS) entry which is preliminary data.</text>
</comment>
<dbReference type="OrthoDB" id="1699243at2"/>
<feature type="domain" description="SLH" evidence="3">
    <location>
        <begin position="85"/>
        <end position="148"/>
    </location>
</feature>
<protein>
    <submittedName>
        <fullName evidence="4">Surface layer protein</fullName>
    </submittedName>
</protein>
<keyword evidence="1" id="KW-0677">Repeat</keyword>
<evidence type="ECO:0000259" key="3">
    <source>
        <dbReference type="PROSITE" id="PS51272"/>
    </source>
</evidence>
<dbReference type="PROSITE" id="PS51272">
    <property type="entry name" value="SLH"/>
    <property type="match status" value="1"/>
</dbReference>
<name>A0A0N8NT37_9CLOT</name>
<dbReference type="Proteomes" id="UP000050326">
    <property type="component" value="Unassembled WGS sequence"/>
</dbReference>
<dbReference type="Pfam" id="PF00395">
    <property type="entry name" value="SLH"/>
    <property type="match status" value="1"/>
</dbReference>
<dbReference type="STRING" id="36849.OXPF_26040"/>
<gene>
    <name evidence="4" type="ORF">OXPF_26040</name>
</gene>
<evidence type="ECO:0000313" key="5">
    <source>
        <dbReference type="Proteomes" id="UP000050326"/>
    </source>
</evidence>
<accession>A0A0N8NT37</accession>
<keyword evidence="2" id="KW-0732">Signal</keyword>
<proteinExistence type="predicted"/>
<keyword evidence="5" id="KW-1185">Reference proteome</keyword>
<evidence type="ECO:0000256" key="1">
    <source>
        <dbReference type="ARBA" id="ARBA00022737"/>
    </source>
</evidence>
<feature type="chain" id="PRO_5006028836" evidence="2">
    <location>
        <begin position="26"/>
        <end position="639"/>
    </location>
</feature>
<reference evidence="4 5" key="1">
    <citation type="submission" date="2015-09" db="EMBL/GenBank/DDBJ databases">
        <title>Genome sequence of Oxobacter pfennigii DSM 3222.</title>
        <authorList>
            <person name="Poehlein A."/>
            <person name="Bengelsdorf F.R."/>
            <person name="Schiel-Bengelsdorf B."/>
            <person name="Duerre P."/>
            <person name="Daniel R."/>
        </authorList>
    </citation>
    <scope>NUCLEOTIDE SEQUENCE [LARGE SCALE GENOMIC DNA]</scope>
    <source>
        <strain evidence="4 5">DSM 3222</strain>
    </source>
</reference>
<evidence type="ECO:0000313" key="4">
    <source>
        <dbReference type="EMBL" id="KPU43744.1"/>
    </source>
</evidence>
<dbReference type="AlphaFoldDB" id="A0A0N8NT37"/>
<evidence type="ECO:0000256" key="2">
    <source>
        <dbReference type="SAM" id="SignalP"/>
    </source>
</evidence>
<dbReference type="InterPro" id="IPR001119">
    <property type="entry name" value="SLH_dom"/>
</dbReference>
<sequence>MKVKKYIASVVLMAMLLLSFTVTKAASFTQDELYKSSITRLESLGIMDSNELEAGSSSSIVSREEFAKSIVKASGLEYSAVSLRGVTIFPDVTPGSELSGYVNTVLTKKTMTGLLDGRFHPEGSISFAQACTIMVKALGYEDADLTGMWPKNYMLKAAEVGLVSGIDLNASQSLPRWAAAVMYDRLLDAKVKDSDKTFGEVSGVTAESNIYGQISNPVYSQPEIVTNFNAESKRIGAIDLSGNPKIIRNGQLIDIADINENEVVYEVTDIWGSKRYILVVDNSVSGVITNISPTAVQIDGTDYQFARASTDYTSYSVNDYVTAYLGYDGKVVNFWNFDSQENGKYAFVVNTSVDGLYYTAKMMTVDGNIRTYNTQSNYASLKGQLVEYEVSGDRAVLKSVKYKEPGECVIQKDTRKVDGDYVSPKAAIFNLISDLNDVKKDEDVEVSVIKWSDMPNGTIDDGQILHLGKSGEFNDINLILVEDVLYDQYKKAIVTDVTFQTEMRQEGDTEVEEVVSTQYTLLIDGKEYNYTFRSSKQKAEARDVVRVRMSNDTVTSIVDVQRPVKTDAAINAIDSNRIKADGETYYLSNNLQVYVRDRSGKYILSNIGEIASNKDKRVTLYLNKTSSSSDTADVIILRN</sequence>
<dbReference type="EMBL" id="LKET01000035">
    <property type="protein sequence ID" value="KPU43744.1"/>
    <property type="molecule type" value="Genomic_DNA"/>
</dbReference>